<evidence type="ECO:0000313" key="7">
    <source>
        <dbReference type="Proteomes" id="UP000694570"/>
    </source>
</evidence>
<dbReference type="GO" id="GO:0042732">
    <property type="term" value="P:D-xylose metabolic process"/>
    <property type="evidence" value="ECO:0007669"/>
    <property type="project" value="UniProtKB-UniRule"/>
</dbReference>
<evidence type="ECO:0000256" key="3">
    <source>
        <dbReference type="ARBA" id="ARBA00022777"/>
    </source>
</evidence>
<evidence type="ECO:0000256" key="4">
    <source>
        <dbReference type="RuleBase" id="RU367058"/>
    </source>
</evidence>
<keyword evidence="2 4" id="KW-0808">Transferase</keyword>
<comment type="similarity">
    <text evidence="1 4">Belongs to the FGGY kinase family.</text>
</comment>
<dbReference type="InterPro" id="IPR042024">
    <property type="entry name" value="D-XK_euk"/>
</dbReference>
<dbReference type="FunFam" id="3.30.420.40:FF:000096">
    <property type="entry name" value="xylulose kinase"/>
    <property type="match status" value="1"/>
</dbReference>
<organism evidence="6 7">
    <name type="scientific">Sus scrofa</name>
    <name type="common">Pig</name>
    <dbReference type="NCBI Taxonomy" id="9823"/>
    <lineage>
        <taxon>Eukaryota</taxon>
        <taxon>Metazoa</taxon>
        <taxon>Chordata</taxon>
        <taxon>Craniata</taxon>
        <taxon>Vertebrata</taxon>
        <taxon>Euteleostomi</taxon>
        <taxon>Mammalia</taxon>
        <taxon>Eutheria</taxon>
        <taxon>Laurasiatheria</taxon>
        <taxon>Artiodactyla</taxon>
        <taxon>Suina</taxon>
        <taxon>Suidae</taxon>
        <taxon>Sus</taxon>
    </lineage>
</organism>
<dbReference type="PANTHER" id="PTHR10196">
    <property type="entry name" value="SUGAR KINASE"/>
    <property type="match status" value="1"/>
</dbReference>
<keyword evidence="4" id="KW-0119">Carbohydrate metabolism</keyword>
<dbReference type="GO" id="GO:0004856">
    <property type="term" value="F:D-xylulokinase activity"/>
    <property type="evidence" value="ECO:0007669"/>
    <property type="project" value="UniProtKB-UniRule"/>
</dbReference>
<dbReference type="GO" id="GO:0005524">
    <property type="term" value="F:ATP binding"/>
    <property type="evidence" value="ECO:0007669"/>
    <property type="project" value="UniProtKB-KW"/>
</dbReference>
<protein>
    <recommendedName>
        <fullName evidence="4">Xylulose kinase</fullName>
        <ecNumber evidence="4">2.7.1.17</ecNumber>
    </recommendedName>
</protein>
<dbReference type="InterPro" id="IPR043129">
    <property type="entry name" value="ATPase_NBD"/>
</dbReference>
<dbReference type="Pfam" id="PF02782">
    <property type="entry name" value="FGGY_C"/>
    <property type="match status" value="1"/>
</dbReference>
<dbReference type="InterPro" id="IPR018485">
    <property type="entry name" value="FGGY_C"/>
</dbReference>
<dbReference type="PANTHER" id="PTHR10196:SF57">
    <property type="entry name" value="XYLULOSE KINASE"/>
    <property type="match status" value="1"/>
</dbReference>
<keyword evidence="4" id="KW-0859">Xylose metabolism</keyword>
<dbReference type="Ensembl" id="ENSSSCT00030026189.1">
    <property type="protein sequence ID" value="ENSSSCP00030011706.1"/>
    <property type="gene ID" value="ENSSSCG00030018936.1"/>
</dbReference>
<sequence>MAEHSARHCCLGWDFSTQQVKVVAVDAELNVFYEDIWGRGLGLGFPSQQHGSVYWKAGANQVLTSLTPDLLLREQLQACFSISDSPVWMDSSTTAQCRQLEATVGGAQALSSLTGSRAYERFTGNQIAKIYQKNPEAYSRTESVSKISVSCFLSSLGSGMNLLQIQDKVWSQACLGACAPGLEEKLGQPVPSCSVVGAISSYFVQRYGFPAGCKVVAFTGDNPASLAGMRLEEGDIAVSLGTSDTLFLWLQEPMPALEGHIFCNPVDPQHYMALLCFKNGSLMREKIRDESASCSWSEFSKALRSTELGNGGNLGFYFDVMEITPEIIGRHRFNAENHEVSAFPWDVEIRALIEGQFMAKKIHAEGLGYRVMPKTKILATGGASHNKDILQVLADVFGAPVYVIDTANSACVGSAYRAFHGLAAGTNMPFSEVVKLAPNPRLAATPTPGAFQVYEALLQRYAVLEQRVLTQTRRPSE</sequence>
<dbReference type="CDD" id="cd07776">
    <property type="entry name" value="ASKHA_NBD_FGGY_SpXK-like"/>
    <property type="match status" value="1"/>
</dbReference>
<proteinExistence type="inferred from homology"/>
<comment type="catalytic activity">
    <reaction evidence="4">
        <text>D-xylulose + ATP = D-xylulose 5-phosphate + ADP + H(+)</text>
        <dbReference type="Rhea" id="RHEA:10964"/>
        <dbReference type="ChEBI" id="CHEBI:15378"/>
        <dbReference type="ChEBI" id="CHEBI:17140"/>
        <dbReference type="ChEBI" id="CHEBI:30616"/>
        <dbReference type="ChEBI" id="CHEBI:57737"/>
        <dbReference type="ChEBI" id="CHEBI:456216"/>
        <dbReference type="EC" id="2.7.1.17"/>
    </reaction>
</comment>
<dbReference type="EC" id="2.7.1.17" evidence="4"/>
<keyword evidence="3 4" id="KW-0418">Kinase</keyword>
<keyword evidence="4" id="KW-0547">Nucleotide-binding</keyword>
<dbReference type="GO" id="GO:0005997">
    <property type="term" value="P:xylulose metabolic process"/>
    <property type="evidence" value="ECO:0007669"/>
    <property type="project" value="UniProtKB-UniRule"/>
</dbReference>
<evidence type="ECO:0000313" key="6">
    <source>
        <dbReference type="Ensembl" id="ENSSSCP00030011706.1"/>
    </source>
</evidence>
<feature type="domain" description="Carbohydrate kinase FGGY C-terminal" evidence="5">
    <location>
        <begin position="237"/>
        <end position="420"/>
    </location>
</feature>
<evidence type="ECO:0000256" key="1">
    <source>
        <dbReference type="ARBA" id="ARBA00009156"/>
    </source>
</evidence>
<gene>
    <name evidence="6" type="primary">XYLB</name>
</gene>
<accession>A0A8D0VW14</accession>
<dbReference type="SUPFAM" id="SSF53067">
    <property type="entry name" value="Actin-like ATPase domain"/>
    <property type="match status" value="2"/>
</dbReference>
<reference evidence="6" key="1">
    <citation type="submission" date="2025-08" db="UniProtKB">
        <authorList>
            <consortium name="Ensembl"/>
        </authorList>
    </citation>
    <scope>IDENTIFICATION</scope>
</reference>
<comment type="function">
    <text evidence="4">Phosphorylates D-xylulose to produce D-xylulose 5-phosphate, a molecule that may play an important role in the regulation of glucose metabolism and lipogenesis.</text>
</comment>
<evidence type="ECO:0000256" key="2">
    <source>
        <dbReference type="ARBA" id="ARBA00022679"/>
    </source>
</evidence>
<dbReference type="Gene3D" id="3.30.420.40">
    <property type="match status" value="2"/>
</dbReference>
<evidence type="ECO:0000259" key="5">
    <source>
        <dbReference type="Pfam" id="PF02782"/>
    </source>
</evidence>
<keyword evidence="4" id="KW-0067">ATP-binding</keyword>
<name>A0A8D0VW14_PIG</name>
<dbReference type="AlphaFoldDB" id="A0A8D0VW14"/>
<dbReference type="Proteomes" id="UP000694570">
    <property type="component" value="Unplaced"/>
</dbReference>